<evidence type="ECO:0000256" key="2">
    <source>
        <dbReference type="ARBA" id="ARBA00022692"/>
    </source>
</evidence>
<organism evidence="8 9">
    <name type="scientific">Elysia crispata</name>
    <name type="common">lettuce slug</name>
    <dbReference type="NCBI Taxonomy" id="231223"/>
    <lineage>
        <taxon>Eukaryota</taxon>
        <taxon>Metazoa</taxon>
        <taxon>Spiralia</taxon>
        <taxon>Lophotrochozoa</taxon>
        <taxon>Mollusca</taxon>
        <taxon>Gastropoda</taxon>
        <taxon>Heterobranchia</taxon>
        <taxon>Euthyneura</taxon>
        <taxon>Panpulmonata</taxon>
        <taxon>Sacoglossa</taxon>
        <taxon>Placobranchoidea</taxon>
        <taxon>Plakobranchidae</taxon>
        <taxon>Elysia</taxon>
    </lineage>
</organism>
<keyword evidence="2 7" id="KW-0812">Transmembrane</keyword>
<keyword evidence="4" id="KW-0813">Transport</keyword>
<evidence type="ECO:0000313" key="8">
    <source>
        <dbReference type="EMBL" id="KAK3791353.1"/>
    </source>
</evidence>
<dbReference type="GO" id="GO:0005802">
    <property type="term" value="C:trans-Golgi network"/>
    <property type="evidence" value="ECO:0007669"/>
    <property type="project" value="TreeGrafter"/>
</dbReference>
<evidence type="ECO:0000313" key="9">
    <source>
        <dbReference type="Proteomes" id="UP001283361"/>
    </source>
</evidence>
<evidence type="ECO:0000256" key="6">
    <source>
        <dbReference type="ARBA" id="ARBA00023136"/>
    </source>
</evidence>
<dbReference type="SUPFAM" id="SSF50911">
    <property type="entry name" value="Mannose 6-phosphate receptor domain"/>
    <property type="match status" value="1"/>
</dbReference>
<evidence type="ECO:0000256" key="5">
    <source>
        <dbReference type="ARBA" id="ARBA00022989"/>
    </source>
</evidence>
<protein>
    <submittedName>
        <fullName evidence="8">Uncharacterized protein</fullName>
    </submittedName>
</protein>
<dbReference type="GO" id="GO:0000139">
    <property type="term" value="C:Golgi membrane"/>
    <property type="evidence" value="ECO:0007669"/>
    <property type="project" value="UniProtKB-SubCell"/>
</dbReference>
<dbReference type="PANTHER" id="PTHR15071">
    <property type="entry name" value="MANNOSE-6-PHOSPHATE RECEPTOR FAMILY MEMBER"/>
    <property type="match status" value="1"/>
</dbReference>
<accession>A0AAE1E3C3</accession>
<evidence type="ECO:0000256" key="1">
    <source>
        <dbReference type="ARBA" id="ARBA00004472"/>
    </source>
</evidence>
<keyword evidence="3" id="KW-0732">Signal</keyword>
<evidence type="ECO:0000256" key="3">
    <source>
        <dbReference type="ARBA" id="ARBA00022729"/>
    </source>
</evidence>
<reference evidence="8" key="1">
    <citation type="journal article" date="2023" name="G3 (Bethesda)">
        <title>A reference genome for the long-term kleptoplast-retaining sea slug Elysia crispata morphotype clarki.</title>
        <authorList>
            <person name="Eastman K.E."/>
            <person name="Pendleton A.L."/>
            <person name="Shaikh M.A."/>
            <person name="Suttiyut T."/>
            <person name="Ogas R."/>
            <person name="Tomko P."/>
            <person name="Gavelis G."/>
            <person name="Widhalm J.R."/>
            <person name="Wisecaver J.H."/>
        </authorList>
    </citation>
    <scope>NUCLEOTIDE SEQUENCE</scope>
    <source>
        <strain evidence="8">ECLA1</strain>
    </source>
</reference>
<dbReference type="InterPro" id="IPR018939">
    <property type="entry name" value="Autophagy-rel_prot_27"/>
</dbReference>
<gene>
    <name evidence="8" type="ORF">RRG08_012535</name>
</gene>
<dbReference type="InterPro" id="IPR009011">
    <property type="entry name" value="Man6P_isomerase_rcpt-bd_dom_sf"/>
</dbReference>
<dbReference type="GO" id="GO:0015031">
    <property type="term" value="P:protein transport"/>
    <property type="evidence" value="ECO:0007669"/>
    <property type="project" value="UniProtKB-KW"/>
</dbReference>
<keyword evidence="4" id="KW-0653">Protein transport</keyword>
<dbReference type="Proteomes" id="UP001283361">
    <property type="component" value="Unassembled WGS sequence"/>
</dbReference>
<dbReference type="AlphaFoldDB" id="A0AAE1E3C3"/>
<dbReference type="PANTHER" id="PTHR15071:SF0">
    <property type="entry name" value="MANNOSE 6-PHOSPHATE RECEPTOR-LIKE PROTEIN 1"/>
    <property type="match status" value="1"/>
</dbReference>
<dbReference type="EMBL" id="JAWDGP010001473">
    <property type="protein sequence ID" value="KAK3791353.1"/>
    <property type="molecule type" value="Genomic_DNA"/>
</dbReference>
<dbReference type="Gene3D" id="2.70.130.10">
    <property type="entry name" value="Mannose-6-phosphate receptor binding domain"/>
    <property type="match status" value="1"/>
</dbReference>
<comment type="caution">
    <text evidence="8">The sequence shown here is derived from an EMBL/GenBank/DDBJ whole genome shotgun (WGS) entry which is preliminary data.</text>
</comment>
<feature type="transmembrane region" description="Helical" evidence="7">
    <location>
        <begin position="165"/>
        <end position="187"/>
    </location>
</feature>
<sequence length="228" mass="24932">MVDLSPLADSVKPRFENVETESGDASFFWNPCIAFTLKGTPCSDVAVCEDMRFATSTFISLGTQDTAEFKLVNGELVLSYFANTFKGNNKEAGKMVNKSTVTFIRMSHFKLICDATQDPGSLVAHGVNPDKFGDYLFTLSSVHACPAQLKPKKFVLSTPSVGTCLLIACIFGLVLYVGVGILVQVLWRRQSGMNVIPHRNFWVALPGLVKDGVLFCLNKGKVSDYSNI</sequence>
<keyword evidence="9" id="KW-1185">Reference proteome</keyword>
<comment type="subcellular location">
    <subcellularLocation>
        <location evidence="1">Preautophagosomal structure membrane</location>
        <topology evidence="1">Single-pass type I membrane protein</topology>
    </subcellularLocation>
</comment>
<evidence type="ECO:0000256" key="4">
    <source>
        <dbReference type="ARBA" id="ARBA00022927"/>
    </source>
</evidence>
<keyword evidence="6 7" id="KW-0472">Membrane</keyword>
<dbReference type="Pfam" id="PF09451">
    <property type="entry name" value="ATG27"/>
    <property type="match status" value="1"/>
</dbReference>
<keyword evidence="5 7" id="KW-1133">Transmembrane helix</keyword>
<evidence type="ECO:0000256" key="7">
    <source>
        <dbReference type="SAM" id="Phobius"/>
    </source>
</evidence>
<name>A0AAE1E3C3_9GAST</name>
<dbReference type="GO" id="GO:0034045">
    <property type="term" value="C:phagophore assembly site membrane"/>
    <property type="evidence" value="ECO:0007669"/>
    <property type="project" value="UniProtKB-SubCell"/>
</dbReference>
<proteinExistence type="predicted"/>